<gene>
    <name evidence="1" type="ORF">CPELLU_LOCUS14687</name>
</gene>
<sequence length="307" mass="36437">MEQTIPENLQTSLEKIINKVKDSKILEEAISDLKNLSQISDNQDVKEYFQELDQQFKIQELEQQLKEFDEIVLKIKNFNMINLLFDIQTEIFLFIEKVNSLNLESTFSNEIDCLIFEIDKHFKSWPKWNDCCSGIINQFENLNNFVNNNIKDSLFFFEIQENLLTKLYKVREKLWSESEKINEYEKKMNRIHFTDYEKKIREKNEEIDSSFLLIIGLKLAYDLSVEFGYVAKRLKLLDSISIQKILGFLKKLNNVLKRTKDSVEVFKESELCLKDCCFDYVIETLSQMSCLVNNFCTQIIVKKIVKN</sequence>
<dbReference type="Proteomes" id="UP000789759">
    <property type="component" value="Unassembled WGS sequence"/>
</dbReference>
<protein>
    <submittedName>
        <fullName evidence="1">14507_t:CDS:1</fullName>
    </submittedName>
</protein>
<name>A0A9N9IUR9_9GLOM</name>
<evidence type="ECO:0000313" key="1">
    <source>
        <dbReference type="EMBL" id="CAG8750702.1"/>
    </source>
</evidence>
<evidence type="ECO:0000313" key="2">
    <source>
        <dbReference type="Proteomes" id="UP000789759"/>
    </source>
</evidence>
<dbReference type="AlphaFoldDB" id="A0A9N9IUR9"/>
<proteinExistence type="predicted"/>
<dbReference type="OrthoDB" id="2400270at2759"/>
<organism evidence="1 2">
    <name type="scientific">Cetraspora pellucida</name>
    <dbReference type="NCBI Taxonomy" id="1433469"/>
    <lineage>
        <taxon>Eukaryota</taxon>
        <taxon>Fungi</taxon>
        <taxon>Fungi incertae sedis</taxon>
        <taxon>Mucoromycota</taxon>
        <taxon>Glomeromycotina</taxon>
        <taxon>Glomeromycetes</taxon>
        <taxon>Diversisporales</taxon>
        <taxon>Gigasporaceae</taxon>
        <taxon>Cetraspora</taxon>
    </lineage>
</organism>
<dbReference type="EMBL" id="CAJVQA010017838">
    <property type="protein sequence ID" value="CAG8750702.1"/>
    <property type="molecule type" value="Genomic_DNA"/>
</dbReference>
<reference evidence="1" key="1">
    <citation type="submission" date="2021-06" db="EMBL/GenBank/DDBJ databases">
        <authorList>
            <person name="Kallberg Y."/>
            <person name="Tangrot J."/>
            <person name="Rosling A."/>
        </authorList>
    </citation>
    <scope>NUCLEOTIDE SEQUENCE</scope>
    <source>
        <strain evidence="1">FL966</strain>
    </source>
</reference>
<keyword evidence="2" id="KW-1185">Reference proteome</keyword>
<comment type="caution">
    <text evidence="1">The sequence shown here is derived from an EMBL/GenBank/DDBJ whole genome shotgun (WGS) entry which is preliminary data.</text>
</comment>
<accession>A0A9N9IUR9</accession>